<dbReference type="HOGENOM" id="CLU_1454865_0_0_1"/>
<dbReference type="Proteomes" id="UP000054538">
    <property type="component" value="Unassembled WGS sequence"/>
</dbReference>
<keyword evidence="2" id="KW-1185">Reference proteome</keyword>
<protein>
    <submittedName>
        <fullName evidence="1">Uncharacterized protein</fullName>
    </submittedName>
</protein>
<name>A0A0D0CSP5_9AGAM</name>
<reference evidence="1 2" key="1">
    <citation type="submission" date="2014-04" db="EMBL/GenBank/DDBJ databases">
        <authorList>
            <consortium name="DOE Joint Genome Institute"/>
            <person name="Kuo A."/>
            <person name="Kohler A."/>
            <person name="Jargeat P."/>
            <person name="Nagy L.G."/>
            <person name="Floudas D."/>
            <person name="Copeland A."/>
            <person name="Barry K.W."/>
            <person name="Cichocki N."/>
            <person name="Veneault-Fourrey C."/>
            <person name="LaButti K."/>
            <person name="Lindquist E.A."/>
            <person name="Lipzen A."/>
            <person name="Lundell T."/>
            <person name="Morin E."/>
            <person name="Murat C."/>
            <person name="Sun H."/>
            <person name="Tunlid A."/>
            <person name="Henrissat B."/>
            <person name="Grigoriev I.V."/>
            <person name="Hibbett D.S."/>
            <person name="Martin F."/>
            <person name="Nordberg H.P."/>
            <person name="Cantor M.N."/>
            <person name="Hua S.X."/>
        </authorList>
    </citation>
    <scope>NUCLEOTIDE SEQUENCE [LARGE SCALE GENOMIC DNA]</scope>
    <source>
        <strain evidence="1 2">Ve08.2h10</strain>
    </source>
</reference>
<gene>
    <name evidence="1" type="ORF">PAXRUDRAFT_20364</name>
</gene>
<dbReference type="EMBL" id="KN829301">
    <property type="protein sequence ID" value="KIK73931.1"/>
    <property type="molecule type" value="Genomic_DNA"/>
</dbReference>
<accession>A0A0D0CSP5</accession>
<dbReference type="STRING" id="930991.A0A0D0CSP5"/>
<evidence type="ECO:0000313" key="2">
    <source>
        <dbReference type="Proteomes" id="UP000054538"/>
    </source>
</evidence>
<sequence>MHGKKPSSLTSSSSQANATLIVRNTPWDAPPAKKRGMSQANIFLVMMSTFIIAMYEPTSPLRRYIKAHGGALGTQWTDKHGAKGITPFNLVRLGLATAKGCSIFHSPKVDHGWSLLTTSALTKIHRDIVRCLKDLPYGPYDAAVFLFGRERADALSEKEELKGRLLTKRNPTDNIGEPSNKRCRTT</sequence>
<dbReference type="AlphaFoldDB" id="A0A0D0CSP5"/>
<reference evidence="2" key="2">
    <citation type="submission" date="2015-01" db="EMBL/GenBank/DDBJ databases">
        <title>Evolutionary Origins and Diversification of the Mycorrhizal Mutualists.</title>
        <authorList>
            <consortium name="DOE Joint Genome Institute"/>
            <consortium name="Mycorrhizal Genomics Consortium"/>
            <person name="Kohler A."/>
            <person name="Kuo A."/>
            <person name="Nagy L.G."/>
            <person name="Floudas D."/>
            <person name="Copeland A."/>
            <person name="Barry K.W."/>
            <person name="Cichocki N."/>
            <person name="Veneault-Fourrey C."/>
            <person name="LaButti K."/>
            <person name="Lindquist E.A."/>
            <person name="Lipzen A."/>
            <person name="Lundell T."/>
            <person name="Morin E."/>
            <person name="Murat C."/>
            <person name="Riley R."/>
            <person name="Ohm R."/>
            <person name="Sun H."/>
            <person name="Tunlid A."/>
            <person name="Henrissat B."/>
            <person name="Grigoriev I.V."/>
            <person name="Hibbett D.S."/>
            <person name="Martin F."/>
        </authorList>
    </citation>
    <scope>NUCLEOTIDE SEQUENCE [LARGE SCALE GENOMIC DNA]</scope>
    <source>
        <strain evidence="2">Ve08.2h10</strain>
    </source>
</reference>
<dbReference type="InParanoid" id="A0A0D0CSP5"/>
<organism evidence="1 2">
    <name type="scientific">Paxillus rubicundulus Ve08.2h10</name>
    <dbReference type="NCBI Taxonomy" id="930991"/>
    <lineage>
        <taxon>Eukaryota</taxon>
        <taxon>Fungi</taxon>
        <taxon>Dikarya</taxon>
        <taxon>Basidiomycota</taxon>
        <taxon>Agaricomycotina</taxon>
        <taxon>Agaricomycetes</taxon>
        <taxon>Agaricomycetidae</taxon>
        <taxon>Boletales</taxon>
        <taxon>Paxilineae</taxon>
        <taxon>Paxillaceae</taxon>
        <taxon>Paxillus</taxon>
    </lineage>
</organism>
<proteinExistence type="predicted"/>
<evidence type="ECO:0000313" key="1">
    <source>
        <dbReference type="EMBL" id="KIK73931.1"/>
    </source>
</evidence>
<dbReference type="OrthoDB" id="2691215at2759"/>